<sequence length="162" mass="17921">MFGPGARRLFPALLKSTVRPTITQTQKRWITFGPGTEGLLNVKNKAGVLDPTIAKNIAEIDAVDKRIGQETLVVRDGLMNHFNPTQRTVFLPAGHDNPVTASHELQHARDFAKLDALPTQEVLERRAFSAQQKTAQHLGIDDELKGQTPEQRAASHSQIKKT</sequence>
<name>A0A1X7G567_TRICW</name>
<keyword evidence="3" id="KW-1185">Reference proteome</keyword>
<dbReference type="GeneID" id="95553291"/>
<reference evidence="3" key="1">
    <citation type="submission" date="2017-04" db="EMBL/GenBank/DDBJ databases">
        <authorList>
            <person name="Varghese N."/>
            <person name="Submissions S."/>
        </authorList>
    </citation>
    <scope>NUCLEOTIDE SEQUENCE [LARGE SCALE GENOMIC DNA]</scope>
    <source>
        <strain evidence="3">Ballard 720</strain>
    </source>
</reference>
<dbReference type="AlphaFoldDB" id="A0A1X7G567"/>
<organism evidence="2 3">
    <name type="scientific">Trinickia caryophylli</name>
    <name type="common">Paraburkholderia caryophylli</name>
    <dbReference type="NCBI Taxonomy" id="28094"/>
    <lineage>
        <taxon>Bacteria</taxon>
        <taxon>Pseudomonadati</taxon>
        <taxon>Pseudomonadota</taxon>
        <taxon>Betaproteobacteria</taxon>
        <taxon>Burkholderiales</taxon>
        <taxon>Burkholderiaceae</taxon>
        <taxon>Trinickia</taxon>
    </lineage>
</organism>
<dbReference type="EMBL" id="FXAH01000013">
    <property type="protein sequence ID" value="SMF64126.1"/>
    <property type="molecule type" value="Genomic_DNA"/>
</dbReference>
<protein>
    <submittedName>
        <fullName evidence="2">Uncharacterized protein</fullName>
    </submittedName>
</protein>
<gene>
    <name evidence="2" type="ORF">SAMN06295900_113152</name>
</gene>
<evidence type="ECO:0000313" key="2">
    <source>
        <dbReference type="EMBL" id="SMF64126.1"/>
    </source>
</evidence>
<accession>A0A1X7G567</accession>
<feature type="region of interest" description="Disordered" evidence="1">
    <location>
        <begin position="134"/>
        <end position="162"/>
    </location>
</feature>
<evidence type="ECO:0000313" key="3">
    <source>
        <dbReference type="Proteomes" id="UP000192911"/>
    </source>
</evidence>
<feature type="compositionally biased region" description="Polar residues" evidence="1">
    <location>
        <begin position="148"/>
        <end position="162"/>
    </location>
</feature>
<evidence type="ECO:0000256" key="1">
    <source>
        <dbReference type="SAM" id="MobiDB-lite"/>
    </source>
</evidence>
<proteinExistence type="predicted"/>
<dbReference type="Proteomes" id="UP000192911">
    <property type="component" value="Unassembled WGS sequence"/>
</dbReference>
<dbReference type="STRING" id="28094.SAMN06295900_113152"/>
<dbReference type="RefSeq" id="WP_139831196.1">
    <property type="nucleotide sequence ID" value="NZ_CADFGO010000001.1"/>
</dbReference>